<dbReference type="eggNOG" id="COG2410">
    <property type="taxonomic scope" value="Bacteria"/>
</dbReference>
<dbReference type="EMBL" id="ABCS01000175">
    <property type="protein sequence ID" value="EDM73795.1"/>
    <property type="molecule type" value="Genomic_DNA"/>
</dbReference>
<name>A6GK13_9BACT</name>
<dbReference type="InterPro" id="IPR007362">
    <property type="entry name" value="DUF429"/>
</dbReference>
<dbReference type="OrthoDB" id="4870479at2"/>
<reference evidence="1 2" key="1">
    <citation type="submission" date="2007-06" db="EMBL/GenBank/DDBJ databases">
        <authorList>
            <person name="Shimkets L."/>
            <person name="Ferriera S."/>
            <person name="Johnson J."/>
            <person name="Kravitz S."/>
            <person name="Beeson K."/>
            <person name="Sutton G."/>
            <person name="Rogers Y.-H."/>
            <person name="Friedman R."/>
            <person name="Frazier M."/>
            <person name="Venter J.C."/>
        </authorList>
    </citation>
    <scope>NUCLEOTIDE SEQUENCE [LARGE SCALE GENOMIC DNA]</scope>
    <source>
        <strain evidence="1 2">SIR-1</strain>
    </source>
</reference>
<protein>
    <recommendedName>
        <fullName evidence="3">DUF429 domain-containing protein</fullName>
    </recommendedName>
</protein>
<dbReference type="AlphaFoldDB" id="A6GK13"/>
<comment type="caution">
    <text evidence="1">The sequence shown here is derived from an EMBL/GenBank/DDBJ whole genome shotgun (WGS) entry which is preliminary data.</text>
</comment>
<organism evidence="1 2">
    <name type="scientific">Plesiocystis pacifica SIR-1</name>
    <dbReference type="NCBI Taxonomy" id="391625"/>
    <lineage>
        <taxon>Bacteria</taxon>
        <taxon>Pseudomonadati</taxon>
        <taxon>Myxococcota</taxon>
        <taxon>Polyangia</taxon>
        <taxon>Nannocystales</taxon>
        <taxon>Nannocystaceae</taxon>
        <taxon>Plesiocystis</taxon>
    </lineage>
</organism>
<proteinExistence type="predicted"/>
<evidence type="ECO:0000313" key="2">
    <source>
        <dbReference type="Proteomes" id="UP000005801"/>
    </source>
</evidence>
<accession>A6GK13</accession>
<dbReference type="Proteomes" id="UP000005801">
    <property type="component" value="Unassembled WGS sequence"/>
</dbReference>
<sequence length="253" mass="27601">MITLGVDLASQPAKTAAALIEWSAKRAKVLRLSVNVDDAALLDELVPKAAFVGIDAPFGWPLAFVEMVSRHGAGAAVSEPGWSDLRRRALRLRTTDRWVFDELGRLPLSVSSDWIAVPAMRCAHLLGHLGVVDRSGGVSGRGKSRRAISEVYPGAALQAWELPSRNYKGRDRRDARAALLDALLERAPWLDLAPRHRERCHESDDCLDAVVAALVARAQAKGVTRPIPELAQAAARIEGWIVLPREGTLHRLV</sequence>
<evidence type="ECO:0000313" key="1">
    <source>
        <dbReference type="EMBL" id="EDM73795.1"/>
    </source>
</evidence>
<gene>
    <name evidence="1" type="ORF">PPSIR1_39055</name>
</gene>
<evidence type="ECO:0008006" key="3">
    <source>
        <dbReference type="Google" id="ProtNLM"/>
    </source>
</evidence>
<keyword evidence="2" id="KW-1185">Reference proteome</keyword>
<dbReference type="Pfam" id="PF04250">
    <property type="entry name" value="DUF429"/>
    <property type="match status" value="1"/>
</dbReference>
<dbReference type="STRING" id="391625.PPSIR1_39055"/>